<dbReference type="PANTHER" id="PTHR43698">
    <property type="entry name" value="RIBD C-TERMINAL DOMAIN CONTAINING PROTEIN"/>
    <property type="match status" value="1"/>
</dbReference>
<organism evidence="1 2">
    <name type="scientific">Apibacter adventoris</name>
    <dbReference type="NCBI Taxonomy" id="1679466"/>
    <lineage>
        <taxon>Bacteria</taxon>
        <taxon>Pseudomonadati</taxon>
        <taxon>Bacteroidota</taxon>
        <taxon>Flavobacteriia</taxon>
        <taxon>Flavobacteriales</taxon>
        <taxon>Weeksellaceae</taxon>
        <taxon>Apibacter</taxon>
    </lineage>
</organism>
<dbReference type="PANTHER" id="PTHR43698:SF1">
    <property type="entry name" value="BLL4564 PROTEIN"/>
    <property type="match status" value="1"/>
</dbReference>
<dbReference type="SUPFAM" id="SSF51182">
    <property type="entry name" value="RmlC-like cupins"/>
    <property type="match status" value="1"/>
</dbReference>
<dbReference type="Gene3D" id="2.60.120.10">
    <property type="entry name" value="Jelly Rolls"/>
    <property type="match status" value="1"/>
</dbReference>
<keyword evidence="2" id="KW-1185">Reference proteome</keyword>
<evidence type="ECO:0008006" key="3">
    <source>
        <dbReference type="Google" id="ProtNLM"/>
    </source>
</evidence>
<dbReference type="InterPro" id="IPR014710">
    <property type="entry name" value="RmlC-like_jellyroll"/>
</dbReference>
<dbReference type="EMBL" id="PSZM01000040">
    <property type="protein sequence ID" value="PQL91628.1"/>
    <property type="molecule type" value="Genomic_DNA"/>
</dbReference>
<dbReference type="InterPro" id="IPR011051">
    <property type="entry name" value="RmlC_Cupin_sf"/>
</dbReference>
<accession>A0A2S8AAK5</accession>
<sequence>MKTINPKTIKKDLVTDKYVVGHVMTKLLDAGKESGTHISESFFDMGSHTHWHTHPNTQILIGKSGSGFVQKKGEKLKHIEVGDIVIIHANEIHWHGAGKYGTFVHIAIQIGDDEGNIIMPLTESEYNEVDNLNK</sequence>
<protein>
    <recommendedName>
        <fullName evidence="3">Cupin domain-containing protein</fullName>
    </recommendedName>
</protein>
<dbReference type="AlphaFoldDB" id="A0A2S8AAK5"/>
<dbReference type="OrthoDB" id="9802489at2"/>
<dbReference type="RefSeq" id="WP_105247009.1">
    <property type="nucleotide sequence ID" value="NZ_PSZM01000040.1"/>
</dbReference>
<reference evidence="1 2" key="1">
    <citation type="submission" date="2018-02" db="EMBL/GenBank/DDBJ databases">
        <title>Genome sequences of Apibacter spp., gut symbionts of Asian honey bees.</title>
        <authorList>
            <person name="Kwong W.K."/>
            <person name="Steele M.I."/>
            <person name="Moran N.A."/>
        </authorList>
    </citation>
    <scope>NUCLEOTIDE SEQUENCE [LARGE SCALE GENOMIC DNA]</scope>
    <source>
        <strain evidence="2">wkB301</strain>
    </source>
</reference>
<dbReference type="Proteomes" id="UP000238042">
    <property type="component" value="Unassembled WGS sequence"/>
</dbReference>
<name>A0A2S8AAK5_9FLAO</name>
<gene>
    <name evidence="1" type="ORF">C4S77_07430</name>
</gene>
<comment type="caution">
    <text evidence="1">The sequence shown here is derived from an EMBL/GenBank/DDBJ whole genome shotgun (WGS) entry which is preliminary data.</text>
</comment>
<evidence type="ECO:0000313" key="1">
    <source>
        <dbReference type="EMBL" id="PQL91628.1"/>
    </source>
</evidence>
<proteinExistence type="predicted"/>
<evidence type="ECO:0000313" key="2">
    <source>
        <dbReference type="Proteomes" id="UP000238042"/>
    </source>
</evidence>